<dbReference type="Pfam" id="PF09250">
    <property type="entry name" value="Prim-Pol"/>
    <property type="match status" value="1"/>
</dbReference>
<dbReference type="Proteomes" id="UP001596135">
    <property type="component" value="Unassembled WGS sequence"/>
</dbReference>
<feature type="region of interest" description="Disordered" evidence="1">
    <location>
        <begin position="284"/>
        <end position="310"/>
    </location>
</feature>
<protein>
    <submittedName>
        <fullName evidence="4">Bifunctional DNA primase/polymerase</fullName>
    </submittedName>
</protein>
<evidence type="ECO:0000259" key="3">
    <source>
        <dbReference type="SMART" id="SM00943"/>
    </source>
</evidence>
<organism evidence="4 5">
    <name type="scientific">Nocardioides hankookensis</name>
    <dbReference type="NCBI Taxonomy" id="443157"/>
    <lineage>
        <taxon>Bacteria</taxon>
        <taxon>Bacillati</taxon>
        <taxon>Actinomycetota</taxon>
        <taxon>Actinomycetes</taxon>
        <taxon>Propionibacteriales</taxon>
        <taxon>Nocardioidaceae</taxon>
        <taxon>Nocardioides</taxon>
    </lineage>
</organism>
<gene>
    <name evidence="4" type="ORF">ACFPYL_16910</name>
</gene>
<dbReference type="CDD" id="cd04859">
    <property type="entry name" value="Prim_Pol"/>
    <property type="match status" value="1"/>
</dbReference>
<evidence type="ECO:0000313" key="5">
    <source>
        <dbReference type="Proteomes" id="UP001596135"/>
    </source>
</evidence>
<dbReference type="InterPro" id="IPR015330">
    <property type="entry name" value="DNA_primase/pol_bifunc_N"/>
</dbReference>
<proteinExistence type="predicted"/>
<dbReference type="Pfam" id="PF08708">
    <property type="entry name" value="PriCT_1"/>
    <property type="match status" value="1"/>
</dbReference>
<dbReference type="InterPro" id="IPR014820">
    <property type="entry name" value="PriCT_1"/>
</dbReference>
<evidence type="ECO:0000313" key="4">
    <source>
        <dbReference type="EMBL" id="MFC6044773.1"/>
    </source>
</evidence>
<feature type="domain" description="DNA primase/polymerase bifunctional N-terminal" evidence="3">
    <location>
        <begin position="29"/>
        <end position="196"/>
    </location>
</feature>
<name>A0ABW1LM36_9ACTN</name>
<dbReference type="RefSeq" id="WP_379156731.1">
    <property type="nucleotide sequence ID" value="NZ_JBHSRJ010000005.1"/>
</dbReference>
<feature type="domain" description="Primase C-terminal 1" evidence="2">
    <location>
        <begin position="221"/>
        <end position="284"/>
    </location>
</feature>
<evidence type="ECO:0000256" key="1">
    <source>
        <dbReference type="SAM" id="MobiDB-lite"/>
    </source>
</evidence>
<dbReference type="SMART" id="SM00942">
    <property type="entry name" value="PriCT_1"/>
    <property type="match status" value="1"/>
</dbReference>
<evidence type="ECO:0000259" key="2">
    <source>
        <dbReference type="SMART" id="SM00942"/>
    </source>
</evidence>
<dbReference type="SUPFAM" id="SSF56747">
    <property type="entry name" value="Prim-pol domain"/>
    <property type="match status" value="1"/>
</dbReference>
<keyword evidence="5" id="KW-1185">Reference proteome</keyword>
<dbReference type="SMART" id="SM00943">
    <property type="entry name" value="Prim-Pol"/>
    <property type="match status" value="1"/>
</dbReference>
<sequence length="310" mass="33234">MFDPTNPIPDWTVSTMQRVAAEPTLAEAAIRYANLGIPVFPCVPSGKQPLTPNGFHNATSSARIVHGWWQRTPQANIGLPTGASTGVDVVDVDVHTGGNGFAAFERARTDGIAEGWGWLVRTPSGGVHAYYPAAPDREQRSWQVPSAHVDFRGDGGYIIAPPSRVEVNGRNMPYEVIAVATRRPEPVDASRLRQFLEPPRRTHPAPPSNLTQHGCRPEALARVVALTAEGGRNDALFWASCRMVETGHSRESALSYLMPAAQHAGLPDREIETTINSAYRVASRLGPAGHSGSRVGPTPPTTAHSEAAGP</sequence>
<reference evidence="5" key="1">
    <citation type="journal article" date="2019" name="Int. J. Syst. Evol. Microbiol.">
        <title>The Global Catalogue of Microorganisms (GCM) 10K type strain sequencing project: providing services to taxonomists for standard genome sequencing and annotation.</title>
        <authorList>
            <consortium name="The Broad Institute Genomics Platform"/>
            <consortium name="The Broad Institute Genome Sequencing Center for Infectious Disease"/>
            <person name="Wu L."/>
            <person name="Ma J."/>
        </authorList>
    </citation>
    <scope>NUCLEOTIDE SEQUENCE [LARGE SCALE GENOMIC DNA]</scope>
    <source>
        <strain evidence="5">CCUG 54522</strain>
    </source>
</reference>
<dbReference type="EMBL" id="JBHSRJ010000005">
    <property type="protein sequence ID" value="MFC6044773.1"/>
    <property type="molecule type" value="Genomic_DNA"/>
</dbReference>
<accession>A0ABW1LM36</accession>
<comment type="caution">
    <text evidence="4">The sequence shown here is derived from an EMBL/GenBank/DDBJ whole genome shotgun (WGS) entry which is preliminary data.</text>
</comment>